<organism evidence="1 2">
    <name type="scientific">Mesorhizobium hawassense</name>
    <dbReference type="NCBI Taxonomy" id="1209954"/>
    <lineage>
        <taxon>Bacteria</taxon>
        <taxon>Pseudomonadati</taxon>
        <taxon>Pseudomonadota</taxon>
        <taxon>Alphaproteobacteria</taxon>
        <taxon>Hyphomicrobiales</taxon>
        <taxon>Phyllobacteriaceae</taxon>
        <taxon>Mesorhizobium</taxon>
    </lineage>
</organism>
<accession>A0A330HWJ3</accession>
<comment type="caution">
    <text evidence="1">The sequence shown here is derived from an EMBL/GenBank/DDBJ whole genome shotgun (WGS) entry which is preliminary data.</text>
</comment>
<reference evidence="2" key="1">
    <citation type="submission" date="2018-06" db="EMBL/GenBank/DDBJ databases">
        <authorList>
            <person name="Helene L.C."/>
            <person name="Dall'Agnol R."/>
            <person name="Delamuta J.R."/>
            <person name="Hungria M."/>
        </authorList>
    </citation>
    <scope>NUCLEOTIDE SEQUENCE [LARGE SCALE GENOMIC DNA]</scope>
    <source>
        <strain evidence="2">AC99b</strain>
    </source>
</reference>
<dbReference type="EMBL" id="QMBP01000009">
    <property type="protein sequence ID" value="RAZ89077.1"/>
    <property type="molecule type" value="Genomic_DNA"/>
</dbReference>
<dbReference type="OrthoDB" id="8290570at2"/>
<sequence length="242" mass="26247">MPHLGESMTHVDIIGSVCSEWDYTKRTCVAQVDVRLVQGSKSPFFVSKLAIDADGSPTAYHPGDIGSYDYLANVSKNDLHGIQGEDGAVGPAPGFYVSGTSLSNPAYKPSDTRHWVDAATVPYFVINRQEFPQFNVPLGCVATVVDLQSRKRTGAILADTGRAVGEGSIALAVSLGLSPFSKMHPPKVVGFDESRFVYLLHPDRTVDAPWPVARIQSEADEAFRDWGGDAQLEAMFPKENFT</sequence>
<dbReference type="AlphaFoldDB" id="A0A330HWJ3"/>
<keyword evidence="2" id="KW-1185">Reference proteome</keyword>
<evidence type="ECO:0000313" key="1">
    <source>
        <dbReference type="EMBL" id="RAZ89077.1"/>
    </source>
</evidence>
<gene>
    <name evidence="1" type="ORF">DPM33_19080</name>
</gene>
<dbReference type="Proteomes" id="UP000251558">
    <property type="component" value="Unassembled WGS sequence"/>
</dbReference>
<protein>
    <submittedName>
        <fullName evidence="1">Uncharacterized protein</fullName>
    </submittedName>
</protein>
<reference evidence="1 2" key="2">
    <citation type="submission" date="2018-07" db="EMBL/GenBank/DDBJ databases">
        <title>Diversity of Mesorhizobium strains in Brazil.</title>
        <authorList>
            <person name="Helene L.C.F."/>
            <person name="Dall'Agnol R."/>
            <person name="Delamuta J.R.M."/>
            <person name="Hungria M."/>
        </authorList>
    </citation>
    <scope>NUCLEOTIDE SEQUENCE [LARGE SCALE GENOMIC DNA]</scope>
    <source>
        <strain evidence="1 2">AC99b</strain>
    </source>
</reference>
<proteinExistence type="predicted"/>
<evidence type="ECO:0000313" key="2">
    <source>
        <dbReference type="Proteomes" id="UP000251558"/>
    </source>
</evidence>
<name>A0A330HWJ3_9HYPH</name>